<dbReference type="AlphaFoldDB" id="A0AAW1LUI5"/>
<organism evidence="1 2">
    <name type="scientific">Popillia japonica</name>
    <name type="common">Japanese beetle</name>
    <dbReference type="NCBI Taxonomy" id="7064"/>
    <lineage>
        <taxon>Eukaryota</taxon>
        <taxon>Metazoa</taxon>
        <taxon>Ecdysozoa</taxon>
        <taxon>Arthropoda</taxon>
        <taxon>Hexapoda</taxon>
        <taxon>Insecta</taxon>
        <taxon>Pterygota</taxon>
        <taxon>Neoptera</taxon>
        <taxon>Endopterygota</taxon>
        <taxon>Coleoptera</taxon>
        <taxon>Polyphaga</taxon>
        <taxon>Scarabaeiformia</taxon>
        <taxon>Scarabaeidae</taxon>
        <taxon>Rutelinae</taxon>
        <taxon>Popillia</taxon>
    </lineage>
</organism>
<gene>
    <name evidence="1" type="ORF">QE152_g11034</name>
</gene>
<accession>A0AAW1LUI5</accession>
<keyword evidence="2" id="KW-1185">Reference proteome</keyword>
<dbReference type="Proteomes" id="UP001458880">
    <property type="component" value="Unassembled WGS sequence"/>
</dbReference>
<name>A0AAW1LUI5_POPJA</name>
<evidence type="ECO:0000313" key="2">
    <source>
        <dbReference type="Proteomes" id="UP001458880"/>
    </source>
</evidence>
<reference evidence="1 2" key="1">
    <citation type="journal article" date="2024" name="BMC Genomics">
        <title>De novo assembly and annotation of Popillia japonica's genome with initial clues to its potential as an invasive pest.</title>
        <authorList>
            <person name="Cucini C."/>
            <person name="Boschi S."/>
            <person name="Funari R."/>
            <person name="Cardaioli E."/>
            <person name="Iannotti N."/>
            <person name="Marturano G."/>
            <person name="Paoli F."/>
            <person name="Bruttini M."/>
            <person name="Carapelli A."/>
            <person name="Frati F."/>
            <person name="Nardi F."/>
        </authorList>
    </citation>
    <scope>NUCLEOTIDE SEQUENCE [LARGE SCALE GENOMIC DNA]</scope>
    <source>
        <strain evidence="1">DMR45628</strain>
    </source>
</reference>
<evidence type="ECO:0000313" key="1">
    <source>
        <dbReference type="EMBL" id="KAK9737064.1"/>
    </source>
</evidence>
<proteinExistence type="predicted"/>
<comment type="caution">
    <text evidence="1">The sequence shown here is derived from an EMBL/GenBank/DDBJ whole genome shotgun (WGS) entry which is preliminary data.</text>
</comment>
<dbReference type="EMBL" id="JASPKY010000105">
    <property type="protein sequence ID" value="KAK9737064.1"/>
    <property type="molecule type" value="Genomic_DNA"/>
</dbReference>
<sequence length="125" mass="14364">MIERSRISPSENRKENTRKLLNLTCAHSSALVEKEEGLFFFCHHREEPLPVRLRDESVFFASSILSSSSCNTSAYLPQIHPPNGSSFYPSLHRWVSQTSFEALMKLTFYQSASGVESMQENRYNE</sequence>
<protein>
    <submittedName>
        <fullName evidence="1">Uncharacterized protein</fullName>
    </submittedName>
</protein>